<evidence type="ECO:0000256" key="1">
    <source>
        <dbReference type="ARBA" id="ARBA00001947"/>
    </source>
</evidence>
<keyword evidence="7" id="KW-0472">Membrane</keyword>
<accession>A0ABZ1CYA1</accession>
<keyword evidence="2" id="KW-0645">Protease</keyword>
<dbReference type="PANTHER" id="PTHR22726">
    <property type="entry name" value="METALLOENDOPEPTIDASE OMA1"/>
    <property type="match status" value="1"/>
</dbReference>
<dbReference type="RefSeq" id="XP_062791278.1">
    <property type="nucleotide sequence ID" value="XM_062935227.1"/>
</dbReference>
<evidence type="ECO:0000259" key="8">
    <source>
        <dbReference type="Pfam" id="PF01435"/>
    </source>
</evidence>
<keyword evidence="4" id="KW-0378">Hydrolase</keyword>
<dbReference type="Proteomes" id="UP001329825">
    <property type="component" value="Chromosome 4"/>
</dbReference>
<keyword evidence="3" id="KW-0479">Metal-binding</keyword>
<keyword evidence="6" id="KW-0482">Metalloprotease</keyword>
<keyword evidence="7" id="KW-0812">Transmembrane</keyword>
<evidence type="ECO:0000313" key="9">
    <source>
        <dbReference type="EMBL" id="WRT66538.1"/>
    </source>
</evidence>
<dbReference type="GeneID" id="87955628"/>
<evidence type="ECO:0000256" key="5">
    <source>
        <dbReference type="ARBA" id="ARBA00022833"/>
    </source>
</evidence>
<reference evidence="9 10" key="1">
    <citation type="submission" date="2024-01" db="EMBL/GenBank/DDBJ databases">
        <title>Comparative genomics of Cryptococcus and Kwoniella reveals pathogenesis evolution and contrasting modes of karyotype evolution via chromosome fusion or intercentromeric recombination.</title>
        <authorList>
            <person name="Coelho M.A."/>
            <person name="David-Palma M."/>
            <person name="Shea T."/>
            <person name="Bowers K."/>
            <person name="McGinley-Smith S."/>
            <person name="Mohammad A.W."/>
            <person name="Gnirke A."/>
            <person name="Yurkov A.M."/>
            <person name="Nowrousian M."/>
            <person name="Sun S."/>
            <person name="Cuomo C.A."/>
            <person name="Heitman J."/>
        </authorList>
    </citation>
    <scope>NUCLEOTIDE SEQUENCE [LARGE SCALE GENOMIC DNA]</scope>
    <source>
        <strain evidence="9">CBS 11374</strain>
    </source>
</reference>
<sequence>MFAVRRIKTSRNLYRLSNQVNNPHPPSTFLTTNIIPLTSLSPFSTSSSVASSSRRPYISDLTHDRFDIKGKGRAVEYDIPQTGFLLNVGQNGRSFSRTSVQRVAWEHRRLFHATSRRNAIPLIPASIAILKGTSILTAATALSRILISFFPLGTLAAFKMARAGKWFETDVVEPVVSENAKEFWKTWCEGETGKWLTNKEANEFLGLDYNDQGGLRSSDGRIAYPIPFPHSKFRSRRGGGDKTPWSPKTLEEMDHSKRHTLRWIQKAHFWMPDLPEASKTTRSWLELSSTEKQQVEELRKYWIGIKAFKDWYRRGRAIIGTIFWLPFLLLAVVYIAALERVPLTGRWRLILLTPEEEDTVSNSLAGPNWYKSVINLLTTPEKPAPPIVPPNDWRYQWVQSTLSRLENAILADCNQLPEDQKPTPAYPPATTIPPPPYHPIKPRPRVSSMLHSVLPGGEPNSGQEHLEVGPPYNLMLMDKDEENAFSYGFGGKRAGGIVVFTGLLDMVLRDTTNVVDLDEIPKEPVKSKSFFSSLFSSSTPTSNRQPHSQPTEEQTLRLACVLAHEMGHLLLSHHLEALSQQQVLWPSILGFTMDLVRAFIWPITWFLGPTLNDALANMGRTSTDELVERFGELGFQYVHEYEADLAGLRILALAGYEPQKTLTYFSTSVADLHEIQPVKKLTEDNTWTGSMFKLWTRATHPSPEQRKEAIKDELDRWKREREKEEQSELANK</sequence>
<keyword evidence="5" id="KW-0862">Zinc</keyword>
<protein>
    <recommendedName>
        <fullName evidence="8">Peptidase M48 domain-containing protein</fullName>
    </recommendedName>
</protein>
<evidence type="ECO:0000256" key="7">
    <source>
        <dbReference type="SAM" id="Phobius"/>
    </source>
</evidence>
<dbReference type="PANTHER" id="PTHR22726:SF18">
    <property type="entry name" value="PEPTIDASE M48 DOMAIN-CONTAINING PROTEIN"/>
    <property type="match status" value="1"/>
</dbReference>
<gene>
    <name evidence="9" type="ORF">IL334_003497</name>
</gene>
<evidence type="ECO:0000256" key="6">
    <source>
        <dbReference type="ARBA" id="ARBA00023049"/>
    </source>
</evidence>
<evidence type="ECO:0000256" key="4">
    <source>
        <dbReference type="ARBA" id="ARBA00022801"/>
    </source>
</evidence>
<evidence type="ECO:0000256" key="3">
    <source>
        <dbReference type="ARBA" id="ARBA00022723"/>
    </source>
</evidence>
<proteinExistence type="predicted"/>
<name>A0ABZ1CYA1_9TREE</name>
<dbReference type="EMBL" id="CP141884">
    <property type="protein sequence ID" value="WRT66538.1"/>
    <property type="molecule type" value="Genomic_DNA"/>
</dbReference>
<organism evidence="9 10">
    <name type="scientific">Kwoniella shivajii</name>
    <dbReference type="NCBI Taxonomy" id="564305"/>
    <lineage>
        <taxon>Eukaryota</taxon>
        <taxon>Fungi</taxon>
        <taxon>Dikarya</taxon>
        <taxon>Basidiomycota</taxon>
        <taxon>Agaricomycotina</taxon>
        <taxon>Tremellomycetes</taxon>
        <taxon>Tremellales</taxon>
        <taxon>Cryptococcaceae</taxon>
        <taxon>Kwoniella</taxon>
    </lineage>
</organism>
<dbReference type="Pfam" id="PF01435">
    <property type="entry name" value="Peptidase_M48"/>
    <property type="match status" value="1"/>
</dbReference>
<feature type="transmembrane region" description="Helical" evidence="7">
    <location>
        <begin position="317"/>
        <end position="337"/>
    </location>
</feature>
<evidence type="ECO:0000313" key="10">
    <source>
        <dbReference type="Proteomes" id="UP001329825"/>
    </source>
</evidence>
<dbReference type="InterPro" id="IPR051156">
    <property type="entry name" value="Mito/Outer_Membr_Metalloprot"/>
</dbReference>
<dbReference type="InterPro" id="IPR001915">
    <property type="entry name" value="Peptidase_M48"/>
</dbReference>
<evidence type="ECO:0000256" key="2">
    <source>
        <dbReference type="ARBA" id="ARBA00022670"/>
    </source>
</evidence>
<comment type="cofactor">
    <cofactor evidence="1">
        <name>Zn(2+)</name>
        <dbReference type="ChEBI" id="CHEBI:29105"/>
    </cofactor>
</comment>
<keyword evidence="10" id="KW-1185">Reference proteome</keyword>
<feature type="domain" description="Peptidase M48" evidence="8">
    <location>
        <begin position="470"/>
        <end position="712"/>
    </location>
</feature>
<keyword evidence="7" id="KW-1133">Transmembrane helix</keyword>